<reference evidence="3 4" key="1">
    <citation type="journal article" date="2016" name="Nat. Commun.">
        <title>Thousands of microbial genomes shed light on interconnected biogeochemical processes in an aquifer system.</title>
        <authorList>
            <person name="Anantharaman K."/>
            <person name="Brown C.T."/>
            <person name="Hug L.A."/>
            <person name="Sharon I."/>
            <person name="Castelle C.J."/>
            <person name="Probst A.J."/>
            <person name="Thomas B.C."/>
            <person name="Singh A."/>
            <person name="Wilkins M.J."/>
            <person name="Karaoz U."/>
            <person name="Brodie E.L."/>
            <person name="Williams K.H."/>
            <person name="Hubbard S.S."/>
            <person name="Banfield J.F."/>
        </authorList>
    </citation>
    <scope>NUCLEOTIDE SEQUENCE [LARGE SCALE GENOMIC DNA]</scope>
</reference>
<comment type="caution">
    <text evidence="3">The sequence shown here is derived from an EMBL/GenBank/DDBJ whole genome shotgun (WGS) entry which is preliminary data.</text>
</comment>
<keyword evidence="2" id="KW-0472">Membrane</keyword>
<feature type="transmembrane region" description="Helical" evidence="2">
    <location>
        <begin position="21"/>
        <end position="44"/>
    </location>
</feature>
<keyword evidence="2" id="KW-0812">Transmembrane</keyword>
<accession>A0A1F7GCG9</accession>
<protein>
    <recommendedName>
        <fullName evidence="5">DUF1003 domain-containing protein</fullName>
    </recommendedName>
</protein>
<dbReference type="Gene3D" id="1.20.5.300">
    <property type="match status" value="1"/>
</dbReference>
<evidence type="ECO:0000256" key="1">
    <source>
        <dbReference type="SAM" id="Coils"/>
    </source>
</evidence>
<feature type="coiled-coil region" evidence="1">
    <location>
        <begin position="73"/>
        <end position="156"/>
    </location>
</feature>
<dbReference type="SUPFAM" id="SSF58100">
    <property type="entry name" value="Bacterial hemolysins"/>
    <property type="match status" value="1"/>
</dbReference>
<dbReference type="EMBL" id="MFZF01000014">
    <property type="protein sequence ID" value="OGK16630.1"/>
    <property type="molecule type" value="Genomic_DNA"/>
</dbReference>
<sequence length="156" mass="17843">MKKKKKKFNLESMSLVITQWIGSPTSIVVHTILFITIFGLHFFGVTFDQIMLILTTAVSLEAIYLALFIQMTVNRHSESLEDVEEDLDEIQHDVETVQTTVEGLEDEVDEISADIDDIQADEEEEVTQEQKINNTILTLTEEIKKLQKEISDLKKS</sequence>
<organism evidence="3 4">
    <name type="scientific">Candidatus Roizmanbacteria bacterium RIFCSPHIGHO2_01_FULL_39_12b</name>
    <dbReference type="NCBI Taxonomy" id="1802030"/>
    <lineage>
        <taxon>Bacteria</taxon>
        <taxon>Candidatus Roizmaniibacteriota</taxon>
    </lineage>
</organism>
<gene>
    <name evidence="3" type="ORF">A2690_03380</name>
</gene>
<proteinExistence type="predicted"/>
<dbReference type="InterPro" id="IPR010406">
    <property type="entry name" value="DUF1003"/>
</dbReference>
<feature type="transmembrane region" description="Helical" evidence="2">
    <location>
        <begin position="50"/>
        <end position="69"/>
    </location>
</feature>
<dbReference type="Pfam" id="PF06210">
    <property type="entry name" value="DUF1003"/>
    <property type="match status" value="1"/>
</dbReference>
<name>A0A1F7GCG9_9BACT</name>
<evidence type="ECO:0000256" key="2">
    <source>
        <dbReference type="SAM" id="Phobius"/>
    </source>
</evidence>
<evidence type="ECO:0000313" key="4">
    <source>
        <dbReference type="Proteomes" id="UP000178372"/>
    </source>
</evidence>
<evidence type="ECO:0000313" key="3">
    <source>
        <dbReference type="EMBL" id="OGK16630.1"/>
    </source>
</evidence>
<dbReference type="AlphaFoldDB" id="A0A1F7GCG9"/>
<keyword evidence="2" id="KW-1133">Transmembrane helix</keyword>
<dbReference type="Proteomes" id="UP000178372">
    <property type="component" value="Unassembled WGS sequence"/>
</dbReference>
<evidence type="ECO:0008006" key="5">
    <source>
        <dbReference type="Google" id="ProtNLM"/>
    </source>
</evidence>
<keyword evidence="1" id="KW-0175">Coiled coil</keyword>